<evidence type="ECO:0000313" key="2">
    <source>
        <dbReference type="EnsemblMetazoa" id="GBRI041735-PA"/>
    </source>
</evidence>
<name>A0A1A9X2B9_9MUSC</name>
<keyword evidence="1" id="KW-1133">Transmembrane helix</keyword>
<evidence type="ECO:0000256" key="1">
    <source>
        <dbReference type="SAM" id="Phobius"/>
    </source>
</evidence>
<sequence length="206" mass="23725">MHVNWILHPKQLVDQDDDTHYIVLNSTLAYCLPLTVAHKRDGKRAKKDSVILRPLQTFLVSMVSCWTVTVTFKTGMKLVCKLNCNAYHRSIKKISYRASLLKTEFDNYTTFAITFTIIITEINQIGLLLEYPRLRVIALRDTSTGRGFNSTLTLKICPRFFVFIRDRQASTKRYEKLGSSRSQEYRKCSLSFNISCTTTDCKSSTD</sequence>
<feature type="transmembrane region" description="Helical" evidence="1">
    <location>
        <begin position="20"/>
        <end position="38"/>
    </location>
</feature>
<accession>A0A1A9X2B9</accession>
<reference evidence="3" key="1">
    <citation type="submission" date="2014-03" db="EMBL/GenBank/DDBJ databases">
        <authorList>
            <person name="Aksoy S."/>
            <person name="Warren W."/>
            <person name="Wilson R.K."/>
        </authorList>
    </citation>
    <scope>NUCLEOTIDE SEQUENCE [LARGE SCALE GENOMIC DNA]</scope>
    <source>
        <strain evidence="3">IAEA</strain>
    </source>
</reference>
<dbReference type="EnsemblMetazoa" id="GBRI041735-RA">
    <property type="protein sequence ID" value="GBRI041735-PA"/>
    <property type="gene ID" value="GBRI041735"/>
</dbReference>
<reference evidence="2" key="2">
    <citation type="submission" date="2020-05" db="UniProtKB">
        <authorList>
            <consortium name="EnsemblMetazoa"/>
        </authorList>
    </citation>
    <scope>IDENTIFICATION</scope>
    <source>
        <strain evidence="2">IAEA</strain>
    </source>
</reference>
<protein>
    <submittedName>
        <fullName evidence="2">Uncharacterized protein</fullName>
    </submittedName>
</protein>
<dbReference type="VEuPathDB" id="VectorBase:GBRI041735"/>
<feature type="transmembrane region" description="Helical" evidence="1">
    <location>
        <begin position="50"/>
        <end position="69"/>
    </location>
</feature>
<dbReference type="AlphaFoldDB" id="A0A1A9X2B9"/>
<feature type="transmembrane region" description="Helical" evidence="1">
    <location>
        <begin position="108"/>
        <end position="129"/>
    </location>
</feature>
<keyword evidence="1" id="KW-0472">Membrane</keyword>
<keyword evidence="1" id="KW-0812">Transmembrane</keyword>
<proteinExistence type="predicted"/>
<dbReference type="Proteomes" id="UP000091820">
    <property type="component" value="Unassembled WGS sequence"/>
</dbReference>
<keyword evidence="3" id="KW-1185">Reference proteome</keyword>
<evidence type="ECO:0000313" key="3">
    <source>
        <dbReference type="Proteomes" id="UP000091820"/>
    </source>
</evidence>
<organism evidence="2 3">
    <name type="scientific">Glossina brevipalpis</name>
    <dbReference type="NCBI Taxonomy" id="37001"/>
    <lineage>
        <taxon>Eukaryota</taxon>
        <taxon>Metazoa</taxon>
        <taxon>Ecdysozoa</taxon>
        <taxon>Arthropoda</taxon>
        <taxon>Hexapoda</taxon>
        <taxon>Insecta</taxon>
        <taxon>Pterygota</taxon>
        <taxon>Neoptera</taxon>
        <taxon>Endopterygota</taxon>
        <taxon>Diptera</taxon>
        <taxon>Brachycera</taxon>
        <taxon>Muscomorpha</taxon>
        <taxon>Hippoboscoidea</taxon>
        <taxon>Glossinidae</taxon>
        <taxon>Glossina</taxon>
    </lineage>
</organism>